<evidence type="ECO:0000313" key="8">
    <source>
        <dbReference type="EMBL" id="OGY41927.1"/>
    </source>
</evidence>
<dbReference type="PROSITE" id="PS50035">
    <property type="entry name" value="PLD"/>
    <property type="match status" value="1"/>
</dbReference>
<accession>A0A1G1XRH1</accession>
<dbReference type="InterPro" id="IPR025202">
    <property type="entry name" value="PLD-like_dom"/>
</dbReference>
<evidence type="ECO:0000256" key="5">
    <source>
        <dbReference type="ARBA" id="ARBA00022963"/>
    </source>
</evidence>
<dbReference type="GO" id="GO:0004630">
    <property type="term" value="F:phospholipase D activity"/>
    <property type="evidence" value="ECO:0007669"/>
    <property type="project" value="UniProtKB-EC"/>
</dbReference>
<comment type="similarity">
    <text evidence="2">Belongs to the phospholipase D family.</text>
</comment>
<proteinExistence type="inferred from homology"/>
<comment type="caution">
    <text evidence="8">The sequence shown here is derived from an EMBL/GenBank/DDBJ whole genome shotgun (WGS) entry which is preliminary data.</text>
</comment>
<dbReference type="AlphaFoldDB" id="A0A1G1XRH1"/>
<protein>
    <recommendedName>
        <fullName evidence="3">phospholipase D</fullName>
        <ecNumber evidence="3">3.1.4.4</ecNumber>
    </recommendedName>
</protein>
<gene>
    <name evidence="8" type="ORF">A2Y67_03860</name>
</gene>
<dbReference type="PANTHER" id="PTHR43856:SF1">
    <property type="entry name" value="MITOCHONDRIAL CARDIOLIPIN HYDROLASE"/>
    <property type="match status" value="1"/>
</dbReference>
<reference evidence="8 9" key="1">
    <citation type="journal article" date="2016" name="Nat. Commun.">
        <title>Thousands of microbial genomes shed light on interconnected biogeochemical processes in an aquifer system.</title>
        <authorList>
            <person name="Anantharaman K."/>
            <person name="Brown C.T."/>
            <person name="Hug L.A."/>
            <person name="Sharon I."/>
            <person name="Castelle C.J."/>
            <person name="Probst A.J."/>
            <person name="Thomas B.C."/>
            <person name="Singh A."/>
            <person name="Wilkins M.J."/>
            <person name="Karaoz U."/>
            <person name="Brodie E.L."/>
            <person name="Williams K.H."/>
            <person name="Hubbard S.S."/>
            <person name="Banfield J.F."/>
        </authorList>
    </citation>
    <scope>NUCLEOTIDE SEQUENCE [LARGE SCALE GENOMIC DNA]</scope>
</reference>
<keyword evidence="4" id="KW-0378">Hydrolase</keyword>
<dbReference type="Pfam" id="PF13091">
    <property type="entry name" value="PLDc_2"/>
    <property type="match status" value="1"/>
</dbReference>
<evidence type="ECO:0000313" key="9">
    <source>
        <dbReference type="Proteomes" id="UP000176260"/>
    </source>
</evidence>
<dbReference type="InterPro" id="IPR051406">
    <property type="entry name" value="PLD_domain"/>
</dbReference>
<sequence>MQIITGRDYPKFVIPLLEAAKQSLDIVVFDWRWYAQDPGAVCQIFNQVIIRAARRKVKIRVIANNDEIINILKAEGCEAKRLKTTKLVHCKLMIIDDKIAITGSHNYTQSAFQMNLELSVILDDVLLIGSFTTFFNNLWVL</sequence>
<evidence type="ECO:0000259" key="7">
    <source>
        <dbReference type="PROSITE" id="PS50035"/>
    </source>
</evidence>
<dbReference type="SMART" id="SM00155">
    <property type="entry name" value="PLDc"/>
    <property type="match status" value="1"/>
</dbReference>
<feature type="domain" description="PLD phosphodiesterase" evidence="7">
    <location>
        <begin position="84"/>
        <end position="111"/>
    </location>
</feature>
<evidence type="ECO:0000256" key="1">
    <source>
        <dbReference type="ARBA" id="ARBA00000798"/>
    </source>
</evidence>
<dbReference type="EMBL" id="MHIA01000021">
    <property type="protein sequence ID" value="OGY41927.1"/>
    <property type="molecule type" value="Genomic_DNA"/>
</dbReference>
<dbReference type="Gene3D" id="3.30.870.10">
    <property type="entry name" value="Endonuclease Chain A"/>
    <property type="match status" value="1"/>
</dbReference>
<dbReference type="GO" id="GO:0006793">
    <property type="term" value="P:phosphorus metabolic process"/>
    <property type="evidence" value="ECO:0007669"/>
    <property type="project" value="UniProtKB-ARBA"/>
</dbReference>
<dbReference type="Proteomes" id="UP000176260">
    <property type="component" value="Unassembled WGS sequence"/>
</dbReference>
<evidence type="ECO:0000256" key="2">
    <source>
        <dbReference type="ARBA" id="ARBA00008664"/>
    </source>
</evidence>
<evidence type="ECO:0000256" key="6">
    <source>
        <dbReference type="ARBA" id="ARBA00023098"/>
    </source>
</evidence>
<dbReference type="GO" id="GO:0016891">
    <property type="term" value="F:RNA endonuclease activity producing 5'-phosphomonoesters, hydrolytic mechanism"/>
    <property type="evidence" value="ECO:0007669"/>
    <property type="project" value="TreeGrafter"/>
</dbReference>
<dbReference type="GO" id="GO:0016042">
    <property type="term" value="P:lipid catabolic process"/>
    <property type="evidence" value="ECO:0007669"/>
    <property type="project" value="UniProtKB-KW"/>
</dbReference>
<dbReference type="EC" id="3.1.4.4" evidence="3"/>
<organism evidence="8 9">
    <name type="scientific">Candidatus Buchananbacteria bacterium RBG_13_39_9</name>
    <dbReference type="NCBI Taxonomy" id="1797531"/>
    <lineage>
        <taxon>Bacteria</taxon>
        <taxon>Candidatus Buchananiibacteriota</taxon>
    </lineage>
</organism>
<dbReference type="InterPro" id="IPR001736">
    <property type="entry name" value="PLipase_D/transphosphatidylase"/>
</dbReference>
<keyword evidence="5" id="KW-0442">Lipid degradation</keyword>
<keyword evidence="6" id="KW-0443">Lipid metabolism</keyword>
<evidence type="ECO:0000256" key="3">
    <source>
        <dbReference type="ARBA" id="ARBA00012027"/>
    </source>
</evidence>
<comment type="catalytic activity">
    <reaction evidence="1">
        <text>a 1,2-diacyl-sn-glycero-3-phosphocholine + H2O = a 1,2-diacyl-sn-glycero-3-phosphate + choline + H(+)</text>
        <dbReference type="Rhea" id="RHEA:14445"/>
        <dbReference type="ChEBI" id="CHEBI:15354"/>
        <dbReference type="ChEBI" id="CHEBI:15377"/>
        <dbReference type="ChEBI" id="CHEBI:15378"/>
        <dbReference type="ChEBI" id="CHEBI:57643"/>
        <dbReference type="ChEBI" id="CHEBI:58608"/>
        <dbReference type="EC" id="3.1.4.4"/>
    </reaction>
</comment>
<dbReference type="PANTHER" id="PTHR43856">
    <property type="entry name" value="CARDIOLIPIN HYDROLASE"/>
    <property type="match status" value="1"/>
</dbReference>
<evidence type="ECO:0000256" key="4">
    <source>
        <dbReference type="ARBA" id="ARBA00022801"/>
    </source>
</evidence>
<name>A0A1G1XRH1_9BACT</name>
<dbReference type="SUPFAM" id="SSF56024">
    <property type="entry name" value="Phospholipase D/nuclease"/>
    <property type="match status" value="1"/>
</dbReference>